<reference evidence="1" key="1">
    <citation type="submission" date="2022-08" db="EMBL/GenBank/DDBJ databases">
        <authorList>
            <consortium name="DOE Joint Genome Institute"/>
            <person name="Min B."/>
            <person name="Riley R."/>
            <person name="Sierra-Patev S."/>
            <person name="Naranjo-Ortiz M."/>
            <person name="Looney B."/>
            <person name="Konkel Z."/>
            <person name="Slot J.C."/>
            <person name="Sakamoto Y."/>
            <person name="Steenwyk J.L."/>
            <person name="Rokas A."/>
            <person name="Carro J."/>
            <person name="Camarero S."/>
            <person name="Ferreira P."/>
            <person name="Molpeceres G."/>
            <person name="Ruiz-Duenas F.J."/>
            <person name="Serrano A."/>
            <person name="Henrissat B."/>
            <person name="Drula E."/>
            <person name="Hughes K.W."/>
            <person name="Mata J.L."/>
            <person name="Ishikawa N.K."/>
            <person name="Vargas-Isla R."/>
            <person name="Ushijima S."/>
            <person name="Smith C.A."/>
            <person name="Ahrendt S."/>
            <person name="Andreopoulos W."/>
            <person name="He G."/>
            <person name="Labutti K."/>
            <person name="Lipzen A."/>
            <person name="Ng V."/>
            <person name="Sandor L."/>
            <person name="Barry K."/>
            <person name="Martinez A.T."/>
            <person name="Xiao Y."/>
            <person name="Gibbons J.G."/>
            <person name="Terashima K."/>
            <person name="Hibbett D.S."/>
            <person name="Grigoriev I.V."/>
        </authorList>
    </citation>
    <scope>NUCLEOTIDE SEQUENCE</scope>
    <source>
        <strain evidence="1">TFB9207</strain>
    </source>
</reference>
<sequence length="311" mass="34845">MARFASIIIIALLCGSHIYFPTLAVPIFVSPLPSDTGVLSEVAVPSSAPPLGQGLQLIGAMQGSAAAREPENAATTHIIDFEGKDWSFDDNSDSHTTEVDLLKRGMDDSEDGTYSDVRGVSIPTHQREMNATVEVRIRDNLKNARLYETHASWMRRLVKALEQCIDLLKKMDSLHSTDSVMDILDTVPKLEPEARAIHAEFQQQVDRYKNAPGDPVESDLYDSAKRITTITQTLTDIVGPLPLYTYNGFDSRYLERLPSERKDFSKDVELLNRWILGCDMRAAYYKDNASLKLTDHHNPFKKDVSDPSKNF</sequence>
<dbReference type="EMBL" id="MU806369">
    <property type="protein sequence ID" value="KAJ3835867.1"/>
    <property type="molecule type" value="Genomic_DNA"/>
</dbReference>
<dbReference type="AlphaFoldDB" id="A0AA38P3Y0"/>
<proteinExistence type="predicted"/>
<dbReference type="Proteomes" id="UP001163846">
    <property type="component" value="Unassembled WGS sequence"/>
</dbReference>
<accession>A0AA38P3Y0</accession>
<evidence type="ECO:0000313" key="2">
    <source>
        <dbReference type="Proteomes" id="UP001163846"/>
    </source>
</evidence>
<keyword evidence="2" id="KW-1185">Reference proteome</keyword>
<gene>
    <name evidence="1" type="ORF">F5878DRAFT_290452</name>
</gene>
<name>A0AA38P3Y0_9AGAR</name>
<evidence type="ECO:0000313" key="1">
    <source>
        <dbReference type="EMBL" id="KAJ3835867.1"/>
    </source>
</evidence>
<comment type="caution">
    <text evidence="1">The sequence shown here is derived from an EMBL/GenBank/DDBJ whole genome shotgun (WGS) entry which is preliminary data.</text>
</comment>
<protein>
    <submittedName>
        <fullName evidence="1">Uncharacterized protein</fullName>
    </submittedName>
</protein>
<organism evidence="1 2">
    <name type="scientific">Lentinula raphanica</name>
    <dbReference type="NCBI Taxonomy" id="153919"/>
    <lineage>
        <taxon>Eukaryota</taxon>
        <taxon>Fungi</taxon>
        <taxon>Dikarya</taxon>
        <taxon>Basidiomycota</taxon>
        <taxon>Agaricomycotina</taxon>
        <taxon>Agaricomycetes</taxon>
        <taxon>Agaricomycetidae</taxon>
        <taxon>Agaricales</taxon>
        <taxon>Marasmiineae</taxon>
        <taxon>Omphalotaceae</taxon>
        <taxon>Lentinula</taxon>
    </lineage>
</organism>